<sequence length="123" mass="13476">MIDTITKTGSKFMFLLIALSAANVASADQLYTDSDMDKFIMSPATGCGNTSAIAYIRASQAYAQESNSNHTMITSIESDVNGKYSSSIRSNVQLTTGNLKIVEEHDYSDNGKRVYCVRVREKT</sequence>
<dbReference type="RefSeq" id="WP_255044193.1">
    <property type="nucleotide sequence ID" value="NZ_JANEYT010000057.1"/>
</dbReference>
<comment type="caution">
    <text evidence="2">The sequence shown here is derived from an EMBL/GenBank/DDBJ whole genome shotgun (WGS) entry which is preliminary data.</text>
</comment>
<name>A0ABT1N6E1_9GAMM</name>
<evidence type="ECO:0000313" key="2">
    <source>
        <dbReference type="EMBL" id="MCQ1060107.1"/>
    </source>
</evidence>
<reference evidence="2 3" key="1">
    <citation type="submission" date="2022-07" db="EMBL/GenBank/DDBJ databases">
        <title>Photobacterium pectinilyticum sp. nov., a marine bacterium isolated from surface seawater of Qingdao offshore.</title>
        <authorList>
            <person name="Wang X."/>
        </authorList>
    </citation>
    <scope>NUCLEOTIDE SEQUENCE [LARGE SCALE GENOMIC DNA]</scope>
    <source>
        <strain evidence="2 3">ZSDE20</strain>
    </source>
</reference>
<organism evidence="2 3">
    <name type="scientific">Photobacterium pectinilyticum</name>
    <dbReference type="NCBI Taxonomy" id="2906793"/>
    <lineage>
        <taxon>Bacteria</taxon>
        <taxon>Pseudomonadati</taxon>
        <taxon>Pseudomonadota</taxon>
        <taxon>Gammaproteobacteria</taxon>
        <taxon>Vibrionales</taxon>
        <taxon>Vibrionaceae</taxon>
        <taxon>Photobacterium</taxon>
    </lineage>
</organism>
<keyword evidence="3" id="KW-1185">Reference proteome</keyword>
<protein>
    <submittedName>
        <fullName evidence="2">Uncharacterized protein</fullName>
    </submittedName>
</protein>
<gene>
    <name evidence="2" type="ORF">NHN17_18850</name>
</gene>
<dbReference type="EMBL" id="JANEYT010000057">
    <property type="protein sequence ID" value="MCQ1060107.1"/>
    <property type="molecule type" value="Genomic_DNA"/>
</dbReference>
<proteinExistence type="predicted"/>
<feature type="chain" id="PRO_5046781092" evidence="1">
    <location>
        <begin position="28"/>
        <end position="123"/>
    </location>
</feature>
<feature type="signal peptide" evidence="1">
    <location>
        <begin position="1"/>
        <end position="27"/>
    </location>
</feature>
<accession>A0ABT1N6E1</accession>
<evidence type="ECO:0000256" key="1">
    <source>
        <dbReference type="SAM" id="SignalP"/>
    </source>
</evidence>
<evidence type="ECO:0000313" key="3">
    <source>
        <dbReference type="Proteomes" id="UP001524460"/>
    </source>
</evidence>
<keyword evidence="1" id="KW-0732">Signal</keyword>
<dbReference type="Proteomes" id="UP001524460">
    <property type="component" value="Unassembled WGS sequence"/>
</dbReference>